<accession>A0A2T5YPS3</accession>
<dbReference type="EMBL" id="QBKI01000002">
    <property type="protein sequence ID" value="PTX21313.1"/>
    <property type="molecule type" value="Genomic_DNA"/>
</dbReference>
<sequence>MKTTVTSFLLLLFASATLSSCESCGEISITEPTVEDTKWLVYGQNDTALFKIDNDTIMYLRTGTYVQNVPGAGYSINDECIDKRDTQLTNIIEDKERKLPYMGTYILKKPDSLIVKIGVGSKVAWEIKNTDVTKEEVIHGKPYSNVYEYTATPTADTDPTKVLFSKEYGFLRVELKNGKTLELIELKTKTTP</sequence>
<dbReference type="Proteomes" id="UP000244225">
    <property type="component" value="Unassembled WGS sequence"/>
</dbReference>
<dbReference type="RefSeq" id="WP_108210699.1">
    <property type="nucleotide sequence ID" value="NZ_QBKI01000002.1"/>
</dbReference>
<dbReference type="PROSITE" id="PS51257">
    <property type="entry name" value="PROKAR_LIPOPROTEIN"/>
    <property type="match status" value="1"/>
</dbReference>
<name>A0A2T5YPS3_9BACT</name>
<evidence type="ECO:0008006" key="4">
    <source>
        <dbReference type="Google" id="ProtNLM"/>
    </source>
</evidence>
<keyword evidence="3" id="KW-1185">Reference proteome</keyword>
<evidence type="ECO:0000313" key="3">
    <source>
        <dbReference type="Proteomes" id="UP000244225"/>
    </source>
</evidence>
<protein>
    <recommendedName>
        <fullName evidence="4">Lipocalin-like protein</fullName>
    </recommendedName>
</protein>
<reference evidence="2 3" key="1">
    <citation type="submission" date="2018-04" db="EMBL/GenBank/DDBJ databases">
        <title>Genomic Encyclopedia of Archaeal and Bacterial Type Strains, Phase II (KMG-II): from individual species to whole genera.</title>
        <authorList>
            <person name="Goeker M."/>
        </authorList>
    </citation>
    <scope>NUCLEOTIDE SEQUENCE [LARGE SCALE GENOMIC DNA]</scope>
    <source>
        <strain evidence="2 3">DSM 100162</strain>
    </source>
</reference>
<dbReference type="AlphaFoldDB" id="A0A2T5YPS3"/>
<gene>
    <name evidence="2" type="ORF">C8N40_102289</name>
</gene>
<dbReference type="OrthoDB" id="851556at2"/>
<evidence type="ECO:0000313" key="2">
    <source>
        <dbReference type="EMBL" id="PTX21313.1"/>
    </source>
</evidence>
<organism evidence="2 3">
    <name type="scientific">Pontibacter mucosus</name>
    <dbReference type="NCBI Taxonomy" id="1649266"/>
    <lineage>
        <taxon>Bacteria</taxon>
        <taxon>Pseudomonadati</taxon>
        <taxon>Bacteroidota</taxon>
        <taxon>Cytophagia</taxon>
        <taxon>Cytophagales</taxon>
        <taxon>Hymenobacteraceae</taxon>
        <taxon>Pontibacter</taxon>
    </lineage>
</organism>
<comment type="caution">
    <text evidence="2">The sequence shown here is derived from an EMBL/GenBank/DDBJ whole genome shotgun (WGS) entry which is preliminary data.</text>
</comment>
<keyword evidence="1" id="KW-0732">Signal</keyword>
<feature type="chain" id="PRO_5015452437" description="Lipocalin-like protein" evidence="1">
    <location>
        <begin position="21"/>
        <end position="192"/>
    </location>
</feature>
<feature type="signal peptide" evidence="1">
    <location>
        <begin position="1"/>
        <end position="20"/>
    </location>
</feature>
<evidence type="ECO:0000256" key="1">
    <source>
        <dbReference type="SAM" id="SignalP"/>
    </source>
</evidence>
<proteinExistence type="predicted"/>